<keyword evidence="2" id="KW-1185">Reference proteome</keyword>
<dbReference type="Proteomes" id="UP000789525">
    <property type="component" value="Unassembled WGS sequence"/>
</dbReference>
<feature type="non-terminal residue" evidence="1">
    <location>
        <position position="309"/>
    </location>
</feature>
<evidence type="ECO:0000313" key="1">
    <source>
        <dbReference type="EMBL" id="CAG8709948.1"/>
    </source>
</evidence>
<gene>
    <name evidence="1" type="ORF">ACOLOM_LOCUS10615</name>
</gene>
<dbReference type="EMBL" id="CAJVPT010035003">
    <property type="protein sequence ID" value="CAG8709948.1"/>
    <property type="molecule type" value="Genomic_DNA"/>
</dbReference>
<name>A0ACA9PJI7_9GLOM</name>
<comment type="caution">
    <text evidence="1">The sequence shown here is derived from an EMBL/GenBank/DDBJ whole genome shotgun (WGS) entry which is preliminary data.</text>
</comment>
<protein>
    <submittedName>
        <fullName evidence="1">4971_t:CDS:1</fullName>
    </submittedName>
</protein>
<evidence type="ECO:0000313" key="2">
    <source>
        <dbReference type="Proteomes" id="UP000789525"/>
    </source>
</evidence>
<organism evidence="1 2">
    <name type="scientific">Acaulospora colombiana</name>
    <dbReference type="NCBI Taxonomy" id="27376"/>
    <lineage>
        <taxon>Eukaryota</taxon>
        <taxon>Fungi</taxon>
        <taxon>Fungi incertae sedis</taxon>
        <taxon>Mucoromycota</taxon>
        <taxon>Glomeromycotina</taxon>
        <taxon>Glomeromycetes</taxon>
        <taxon>Diversisporales</taxon>
        <taxon>Acaulosporaceae</taxon>
        <taxon>Acaulospora</taxon>
    </lineage>
</organism>
<proteinExistence type="predicted"/>
<sequence length="309" mass="35015">MVETRLNLRLRTFVKMVEEVGLILNGTHPNMGLLAGNVPGGVLKTIIQEHAHFEQFVDLLKRRGHKAVSGHLWGLLLTSFLKVSSFHNVVPVLIALVEVIQRREVCESVTTWISNLDIAKSPNFPDESGVPISAQYTDLGELFREYENCRLEASSPASIAELKAWHEHNFTSWTCDLRPGDIPLFNLPPSGELALEREDNYQPDLEKAFRRSITRLQDRATSISTWHKEKFPVRNRAWEIANERLTFLGLYVELVTHLDYTKDQTQAFSSSAFISKAHDGQQLEAEHASMQPVNHVDFVTGETKDAVIF</sequence>
<reference evidence="1" key="1">
    <citation type="submission" date="2021-06" db="EMBL/GenBank/DDBJ databases">
        <authorList>
            <person name="Kallberg Y."/>
            <person name="Tangrot J."/>
            <person name="Rosling A."/>
        </authorList>
    </citation>
    <scope>NUCLEOTIDE SEQUENCE</scope>
    <source>
        <strain evidence="1">CL356</strain>
    </source>
</reference>
<accession>A0ACA9PJI7</accession>